<proteinExistence type="predicted"/>
<sequence length="677" mass="73417">MTTPMADALTLVDLPAEVLCHIVSLLEHPRDVAACVGASTALACVSPLDTAASYYRGRSEAALAAGLPLRVARALFEKWEMRPEYRHLPAAAVGGHVAVLDWLCERLAPIPVYRTSLIGKVARYAPGPDPQRPQCTVQAMPKRPESEPPIARQSASGQPPHYKRRRPRCSTQITPRRPDPEAPIARKSVPGRVPYWAEPFSTLSDSSTEEEEDARGRTAAPKSQTYGGSHSDFSRTSEDEAIHTEARVAADRGSDDMPWDCLVCAAAEAARLGRVSALRYLTTACPLINVPRTLLDVHLVAEAARQGALATVAYVHDRMTRSRPSRVSTCHCPKQVGEAAIEGAQYAILQWMHAARCSASPCNMASLARAIKEGDDKLVDVISDALVSGAHDPDREDQASADQRQRDNAGADMKHALATAARRGHLRALAIAHVRGFAPITTKLLGLAASSGRLDILRWAAGETVPGIEAHLAPPATLPWGARKVVYAAARPDNPDVDVLQWLADRPETRVHFDVFMARTLIAYGCHRAVLWMHDAGLVSLASWDSVWTAVRARLEPAVLCEIIDRGAACSALAMATALEDFVDERIVALLCERYGHADLAEAVRLHVYACDGMAVRWVRDNVPNVSVDHIIEAAKVFHAPLKHTEEPTIPSPPPLSSNSDGGDDNIWDDAWDDASL</sequence>
<feature type="region of interest" description="Disordered" evidence="1">
    <location>
        <begin position="644"/>
        <end position="677"/>
    </location>
</feature>
<accession>A0A2U7UA15</accession>
<dbReference type="KEGG" id="vg:36844407"/>
<name>A0A2U7UA15_9VIRU</name>
<feature type="compositionally biased region" description="Basic and acidic residues" evidence="1">
    <location>
        <begin position="391"/>
        <end position="409"/>
    </location>
</feature>
<dbReference type="PANTHER" id="PTHR46586">
    <property type="entry name" value="ANKYRIN REPEAT-CONTAINING PROTEIN"/>
    <property type="match status" value="1"/>
</dbReference>
<evidence type="ECO:0000256" key="1">
    <source>
        <dbReference type="SAM" id="MobiDB-lite"/>
    </source>
</evidence>
<feature type="region of interest" description="Disordered" evidence="1">
    <location>
        <begin position="389"/>
        <end position="409"/>
    </location>
</feature>
<gene>
    <name evidence="2" type="ORF">pqer_cds_844</name>
</gene>
<evidence type="ECO:0008006" key="3">
    <source>
        <dbReference type="Google" id="ProtNLM"/>
    </source>
</evidence>
<dbReference type="Proteomes" id="UP000248852">
    <property type="component" value="Segment"/>
</dbReference>
<organism evidence="2">
    <name type="scientific">Pandoravirus quercus</name>
    <dbReference type="NCBI Taxonomy" id="2107709"/>
    <lineage>
        <taxon>Viruses</taxon>
        <taxon>Pandoravirus</taxon>
    </lineage>
</organism>
<reference evidence="2" key="1">
    <citation type="journal article" date="2018" name="Nat. Commun.">
        <title>Diversity and evolution of the emerging Pandoraviridae family.</title>
        <authorList>
            <person name="Legendre M."/>
            <person name="Fabre E."/>
            <person name="Poirot O."/>
            <person name="Jeudy S."/>
            <person name="Lartigue A."/>
            <person name="Alempic J.M."/>
            <person name="Beucher L."/>
            <person name="Philippe N."/>
            <person name="Bertaux L."/>
            <person name="Christo-Foroux E."/>
            <person name="Labadie K."/>
            <person name="Coute Y."/>
            <person name="Abergel C."/>
            <person name="Claverie J.M."/>
        </authorList>
    </citation>
    <scope>NUCLEOTIDE SEQUENCE [LARGE SCALE GENOMIC DNA]</scope>
    <source>
        <strain evidence="2">Quercus</strain>
    </source>
</reference>
<evidence type="ECO:0000313" key="2">
    <source>
        <dbReference type="EMBL" id="AVK75266.1"/>
    </source>
</evidence>
<dbReference type="GeneID" id="36844407"/>
<protein>
    <recommendedName>
        <fullName evidence="3">F-box incomplete domain containing protein</fullName>
    </recommendedName>
</protein>
<dbReference type="PANTHER" id="PTHR46586:SF3">
    <property type="entry name" value="ANKYRIN REPEAT-CONTAINING PROTEIN"/>
    <property type="match status" value="1"/>
</dbReference>
<dbReference type="RefSeq" id="YP_009483535.1">
    <property type="nucleotide sequence ID" value="NC_037667.1"/>
</dbReference>
<feature type="compositionally biased region" description="Acidic residues" evidence="1">
    <location>
        <begin position="662"/>
        <end position="677"/>
    </location>
</feature>
<feature type="region of interest" description="Disordered" evidence="1">
    <location>
        <begin position="124"/>
        <end position="240"/>
    </location>
</feature>
<dbReference type="InterPro" id="IPR052050">
    <property type="entry name" value="SecEffector_AnkRepeat"/>
</dbReference>
<dbReference type="EMBL" id="MG011689">
    <property type="protein sequence ID" value="AVK75266.1"/>
    <property type="molecule type" value="Genomic_DNA"/>
</dbReference>